<proteinExistence type="predicted"/>
<dbReference type="Proteomes" id="UP000184387">
    <property type="component" value="Unassembled WGS sequence"/>
</dbReference>
<keyword evidence="3" id="KW-1185">Reference proteome</keyword>
<evidence type="ECO:0000313" key="2">
    <source>
        <dbReference type="EMBL" id="SHJ69147.1"/>
    </source>
</evidence>
<dbReference type="AlphaFoldDB" id="A0A1M6LDB9"/>
<gene>
    <name evidence="2" type="ORF">SAMN02745194_03135</name>
</gene>
<keyword evidence="1" id="KW-0812">Transmembrane</keyword>
<feature type="transmembrane region" description="Helical" evidence="1">
    <location>
        <begin position="12"/>
        <end position="31"/>
    </location>
</feature>
<dbReference type="STRING" id="198092.SAMN02745194_03135"/>
<organism evidence="2 3">
    <name type="scientific">Muricoccus roseus</name>
    <dbReference type="NCBI Taxonomy" id="198092"/>
    <lineage>
        <taxon>Bacteria</taxon>
        <taxon>Pseudomonadati</taxon>
        <taxon>Pseudomonadota</taxon>
        <taxon>Alphaproteobacteria</taxon>
        <taxon>Acetobacterales</taxon>
        <taxon>Roseomonadaceae</taxon>
        <taxon>Muricoccus</taxon>
    </lineage>
</organism>
<dbReference type="Pfam" id="PF10618">
    <property type="entry name" value="Tail_tube"/>
    <property type="match status" value="1"/>
</dbReference>
<evidence type="ECO:0000256" key="1">
    <source>
        <dbReference type="SAM" id="Phobius"/>
    </source>
</evidence>
<dbReference type="EMBL" id="FQZF01000018">
    <property type="protein sequence ID" value="SHJ69147.1"/>
    <property type="molecule type" value="Genomic_DNA"/>
</dbReference>
<keyword evidence="1" id="KW-0472">Membrane</keyword>
<sequence>MAYQPGALAGTSYLTVGGLALPVVSGVGYGVSRSQKETLTGQDGVHGFSVKPIPGFIKAVVRDIAEISVAEFEAMEDVPVSLELANGKRISGNGMWCVGAIEVNSDEATIELRFEGPDVEET</sequence>
<dbReference type="OrthoDB" id="5463544at2"/>
<accession>A0A1M6LDB9</accession>
<dbReference type="RefSeq" id="WP_073136356.1">
    <property type="nucleotide sequence ID" value="NZ_FQZF01000018.1"/>
</dbReference>
<dbReference type="InterPro" id="IPR019596">
    <property type="entry name" value="Phage_Mu_GpM_tail_tub"/>
</dbReference>
<name>A0A1M6LDB9_9PROT</name>
<reference evidence="2 3" key="1">
    <citation type="submission" date="2016-11" db="EMBL/GenBank/DDBJ databases">
        <authorList>
            <person name="Jaros S."/>
            <person name="Januszkiewicz K."/>
            <person name="Wedrychowicz H."/>
        </authorList>
    </citation>
    <scope>NUCLEOTIDE SEQUENCE [LARGE SCALE GENOMIC DNA]</scope>
    <source>
        <strain evidence="2 3">DSM 14916</strain>
    </source>
</reference>
<protein>
    <submittedName>
        <fullName evidence="2">Phage tail tube protein</fullName>
    </submittedName>
</protein>
<evidence type="ECO:0000313" key="3">
    <source>
        <dbReference type="Proteomes" id="UP000184387"/>
    </source>
</evidence>
<keyword evidence="1" id="KW-1133">Transmembrane helix</keyword>